<name>A0ACB9E6G9_9ASTR</name>
<proteinExistence type="predicted"/>
<accession>A0ACB9E6G9</accession>
<comment type="caution">
    <text evidence="1">The sequence shown here is derived from an EMBL/GenBank/DDBJ whole genome shotgun (WGS) entry which is preliminary data.</text>
</comment>
<dbReference type="Proteomes" id="UP001056120">
    <property type="component" value="Linkage Group LG18"/>
</dbReference>
<organism evidence="1 2">
    <name type="scientific">Smallanthus sonchifolius</name>
    <dbReference type="NCBI Taxonomy" id="185202"/>
    <lineage>
        <taxon>Eukaryota</taxon>
        <taxon>Viridiplantae</taxon>
        <taxon>Streptophyta</taxon>
        <taxon>Embryophyta</taxon>
        <taxon>Tracheophyta</taxon>
        <taxon>Spermatophyta</taxon>
        <taxon>Magnoliopsida</taxon>
        <taxon>eudicotyledons</taxon>
        <taxon>Gunneridae</taxon>
        <taxon>Pentapetalae</taxon>
        <taxon>asterids</taxon>
        <taxon>campanulids</taxon>
        <taxon>Asterales</taxon>
        <taxon>Asteraceae</taxon>
        <taxon>Asteroideae</taxon>
        <taxon>Heliantheae alliance</taxon>
        <taxon>Millerieae</taxon>
        <taxon>Smallanthus</taxon>
    </lineage>
</organism>
<keyword evidence="2" id="KW-1185">Reference proteome</keyword>
<protein>
    <submittedName>
        <fullName evidence="1">Uncharacterized protein</fullName>
    </submittedName>
</protein>
<gene>
    <name evidence="1" type="ORF">L1987_53976</name>
</gene>
<evidence type="ECO:0000313" key="2">
    <source>
        <dbReference type="Proteomes" id="UP001056120"/>
    </source>
</evidence>
<reference evidence="1 2" key="2">
    <citation type="journal article" date="2022" name="Mol. Ecol. Resour.">
        <title>The genomes of chicory, endive, great burdock and yacon provide insights into Asteraceae paleo-polyploidization history and plant inulin production.</title>
        <authorList>
            <person name="Fan W."/>
            <person name="Wang S."/>
            <person name="Wang H."/>
            <person name="Wang A."/>
            <person name="Jiang F."/>
            <person name="Liu H."/>
            <person name="Zhao H."/>
            <person name="Xu D."/>
            <person name="Zhang Y."/>
        </authorList>
    </citation>
    <scope>NUCLEOTIDE SEQUENCE [LARGE SCALE GENOMIC DNA]</scope>
    <source>
        <strain evidence="2">cv. Yunnan</strain>
        <tissue evidence="1">Leaves</tissue>
    </source>
</reference>
<sequence length="448" mass="50580">MADHDDDVQMDELQDLAHYPYLDFPADSEWYGRCQKLREVRLGPGTAVDWEHLQEVHEAERARAIIGEDTPWDRLFDLSFTETYREVVVEFLSTFIYSEEGLAPVPKEAPAEEPDQVSFRIFGHQYRLTLRQWAVATGLYFEPETILPVYTAAVTEVDKEVLLVFWGLISDSPWLGTKARVSGIRDPLYRYLHRLISTSIAPRQKSREWCTDRDLFFLYCLLTGTGCALSTCLASYFASAYMRQRRGLLYGGAFITQVMRSITPWHAHEPELLPPIPPVRLDRRTASGMRITHRFPGLGLRFVGAVQDQVWVPVPLPPMPGQGGPQMPDPPLGVPLPAPHQPHVEPIHDHPPQHPRHARRSVRLDRATQALLETLAADSRRLVAESRRQARQSDRMEDLMMWAVGSLVDLTRAAGIELPPLPLPRHYPDDPVQDDGGAGQDDGGAGQA</sequence>
<reference evidence="2" key="1">
    <citation type="journal article" date="2022" name="Mol. Ecol. Resour.">
        <title>The genomes of chicory, endive, great burdock and yacon provide insights into Asteraceae palaeo-polyploidization history and plant inulin production.</title>
        <authorList>
            <person name="Fan W."/>
            <person name="Wang S."/>
            <person name="Wang H."/>
            <person name="Wang A."/>
            <person name="Jiang F."/>
            <person name="Liu H."/>
            <person name="Zhao H."/>
            <person name="Xu D."/>
            <person name="Zhang Y."/>
        </authorList>
    </citation>
    <scope>NUCLEOTIDE SEQUENCE [LARGE SCALE GENOMIC DNA]</scope>
    <source>
        <strain evidence="2">cv. Yunnan</strain>
    </source>
</reference>
<evidence type="ECO:0000313" key="1">
    <source>
        <dbReference type="EMBL" id="KAI3754198.1"/>
    </source>
</evidence>
<dbReference type="EMBL" id="CM042035">
    <property type="protein sequence ID" value="KAI3754198.1"/>
    <property type="molecule type" value="Genomic_DNA"/>
</dbReference>